<comment type="subcellular location">
    <subcellularLocation>
        <location evidence="9">Cytoplasm</location>
    </subcellularLocation>
</comment>
<dbReference type="SUPFAM" id="SSF49899">
    <property type="entry name" value="Concanavalin A-like lectins/glucanases"/>
    <property type="match status" value="1"/>
</dbReference>
<evidence type="ECO:0000256" key="4">
    <source>
        <dbReference type="ARBA" id="ARBA00019623"/>
    </source>
</evidence>
<dbReference type="EMBL" id="BSBO01000030">
    <property type="protein sequence ID" value="GLG05527.1"/>
    <property type="molecule type" value="Genomic_DNA"/>
</dbReference>
<reference evidence="12" key="2">
    <citation type="submission" date="2022-11" db="EMBL/GenBank/DDBJ databases">
        <title>Draft genome sequence of Sellimonas catena strain 12EGH17.</title>
        <authorList>
            <person name="Hisatomi A."/>
            <person name="Ohkuma M."/>
            <person name="Sakamoto M."/>
        </authorList>
    </citation>
    <scope>NUCLEOTIDE SEQUENCE</scope>
    <source>
        <strain evidence="12">12EGH17</strain>
    </source>
</reference>
<comment type="function">
    <text evidence="9">Enables the bacterium to metabolize sucrose as a sole carbon source.</text>
</comment>
<dbReference type="NCBIfam" id="TIGR01322">
    <property type="entry name" value="scrB_fam"/>
    <property type="match status" value="1"/>
</dbReference>
<dbReference type="SMART" id="SM00640">
    <property type="entry name" value="Glyco_32"/>
    <property type="match status" value="1"/>
</dbReference>
<dbReference type="InterPro" id="IPR013320">
    <property type="entry name" value="ConA-like_dom_sf"/>
</dbReference>
<evidence type="ECO:0000259" key="11">
    <source>
        <dbReference type="Pfam" id="PF08244"/>
    </source>
</evidence>
<dbReference type="InterPro" id="IPR018053">
    <property type="entry name" value="Glyco_hydro_32_AS"/>
</dbReference>
<organism evidence="12 14">
    <name type="scientific">Sellimonas catena</name>
    <dbReference type="NCBI Taxonomy" id="2994035"/>
    <lineage>
        <taxon>Bacteria</taxon>
        <taxon>Bacillati</taxon>
        <taxon>Bacillota</taxon>
        <taxon>Clostridia</taxon>
        <taxon>Lachnospirales</taxon>
        <taxon>Lachnospiraceae</taxon>
        <taxon>Sellimonas</taxon>
    </lineage>
</organism>
<accession>A0A9W6FD09</accession>
<dbReference type="InterPro" id="IPR051214">
    <property type="entry name" value="GH32_Enzymes"/>
</dbReference>
<dbReference type="Pfam" id="PF00251">
    <property type="entry name" value="Glyco_hydro_32N"/>
    <property type="match status" value="1"/>
</dbReference>
<evidence type="ECO:0000256" key="7">
    <source>
        <dbReference type="ARBA" id="ARBA00033367"/>
    </source>
</evidence>
<dbReference type="CDD" id="cd18623">
    <property type="entry name" value="GH32_ScrB-like"/>
    <property type="match status" value="1"/>
</dbReference>
<evidence type="ECO:0000256" key="2">
    <source>
        <dbReference type="ARBA" id="ARBA00009902"/>
    </source>
</evidence>
<reference evidence="12 14" key="5">
    <citation type="journal article" date="2023" name="Int. J. Syst. Evol. Microbiol.">
        <title>Sellimonas catena sp. nov., isolated from human faeces.</title>
        <authorList>
            <person name="Hisatomi A."/>
            <person name="Ohkuma M."/>
            <person name="Sakamoto M."/>
        </authorList>
    </citation>
    <scope>NUCLEOTIDE SEQUENCE [LARGE SCALE GENOMIC DNA]</scope>
    <source>
        <strain evidence="12 14">12EGH17</strain>
        <strain evidence="13">18CBH55</strain>
    </source>
</reference>
<comment type="pathway">
    <text evidence="1 9">Glycan biosynthesis; sucrose metabolism.</text>
</comment>
<evidence type="ECO:0000313" key="14">
    <source>
        <dbReference type="Proteomes" id="UP001145145"/>
    </source>
</evidence>
<keyword evidence="9" id="KW-0963">Cytoplasm</keyword>
<evidence type="ECO:0000256" key="1">
    <source>
        <dbReference type="ARBA" id="ARBA00004914"/>
    </source>
</evidence>
<dbReference type="GO" id="GO:0005737">
    <property type="term" value="C:cytoplasm"/>
    <property type="evidence" value="ECO:0007669"/>
    <property type="project" value="UniProtKB-SubCell"/>
</dbReference>
<protein>
    <recommendedName>
        <fullName evidence="4 8">Sucrose-6-phosphate hydrolase</fullName>
        <ecNumber evidence="3 8">3.2.1.26</ecNumber>
    </recommendedName>
    <alternativeName>
        <fullName evidence="7 9">Invertase</fullName>
    </alternativeName>
</protein>
<reference evidence="12" key="1">
    <citation type="submission" date="2022-11" db="EMBL/GenBank/DDBJ databases">
        <title>Draft genome sequence of Sellimonas catena strain 12EGH17.</title>
        <authorList>
            <person name="Atsushi H."/>
            <person name="Moriya O."/>
            <person name="Mitsuo S."/>
        </authorList>
    </citation>
    <scope>NUCLEOTIDE SEQUENCE</scope>
    <source>
        <strain evidence="12">12EGH17</strain>
    </source>
</reference>
<keyword evidence="5 8" id="KW-0378">Hydrolase</keyword>
<evidence type="ECO:0000256" key="9">
    <source>
        <dbReference type="RuleBase" id="RU365015"/>
    </source>
</evidence>
<dbReference type="Gene3D" id="2.60.120.560">
    <property type="entry name" value="Exo-inulinase, domain 1"/>
    <property type="match status" value="1"/>
</dbReference>
<evidence type="ECO:0000313" key="13">
    <source>
        <dbReference type="EMBL" id="GLG91124.1"/>
    </source>
</evidence>
<comment type="catalytic activity">
    <reaction evidence="8">
        <text>Hydrolysis of terminal non-reducing beta-D-fructofuranoside residues in beta-D-fructofuranosides.</text>
        <dbReference type="EC" id="3.2.1.26"/>
    </reaction>
</comment>
<proteinExistence type="inferred from homology"/>
<dbReference type="EC" id="3.2.1.26" evidence="3 8"/>
<reference evidence="13" key="3">
    <citation type="submission" date="2022-11" db="EMBL/GenBank/DDBJ databases">
        <title>Draft genome sequence of Sellimonas catena strain 18CBH55.</title>
        <authorList>
            <person name="Hisatomi A."/>
            <person name="Ohkuma M."/>
            <person name="Sakamoto M."/>
        </authorList>
    </citation>
    <scope>NUCLEOTIDE SEQUENCE</scope>
    <source>
        <strain evidence="13">18CBH55</strain>
    </source>
</reference>
<evidence type="ECO:0000256" key="5">
    <source>
        <dbReference type="ARBA" id="ARBA00022801"/>
    </source>
</evidence>
<dbReference type="EMBL" id="BSCH01000017">
    <property type="protein sequence ID" value="GLG91124.1"/>
    <property type="molecule type" value="Genomic_DNA"/>
</dbReference>
<dbReference type="SUPFAM" id="SSF75005">
    <property type="entry name" value="Arabinanase/levansucrase/invertase"/>
    <property type="match status" value="1"/>
</dbReference>
<dbReference type="PANTHER" id="PTHR43101">
    <property type="entry name" value="BETA-FRUCTOSIDASE"/>
    <property type="match status" value="1"/>
</dbReference>
<keyword evidence="9" id="KW-0119">Carbohydrate metabolism</keyword>
<dbReference type="Proteomes" id="UP001145094">
    <property type="component" value="Unassembled WGS sequence"/>
</dbReference>
<dbReference type="InterPro" id="IPR001362">
    <property type="entry name" value="Glyco_hydro_32"/>
</dbReference>
<reference evidence="13" key="4">
    <citation type="submission" date="2022-11" db="EMBL/GenBank/DDBJ databases">
        <title>Draft genome sequence of Sellimonas catena strain 18CBH55.</title>
        <authorList>
            <person name="Atsushi H."/>
            <person name="Moriya O."/>
            <person name="Mitsuo S."/>
        </authorList>
    </citation>
    <scope>NUCLEOTIDE SEQUENCE</scope>
    <source>
        <strain evidence="13">18CBH55</strain>
    </source>
</reference>
<dbReference type="InterPro" id="IPR006232">
    <property type="entry name" value="Suc6P_hydrolase"/>
</dbReference>
<dbReference type="GO" id="GO:0004564">
    <property type="term" value="F:beta-fructofuranosidase activity"/>
    <property type="evidence" value="ECO:0007669"/>
    <property type="project" value="UniProtKB-EC"/>
</dbReference>
<keyword evidence="6 8" id="KW-0326">Glycosidase</keyword>
<dbReference type="InterPro" id="IPR023296">
    <property type="entry name" value="Glyco_hydro_beta-prop_sf"/>
</dbReference>
<dbReference type="PANTHER" id="PTHR43101:SF1">
    <property type="entry name" value="BETA-FRUCTOSIDASE"/>
    <property type="match status" value="1"/>
</dbReference>
<comment type="caution">
    <text evidence="12">The sequence shown here is derived from an EMBL/GenBank/DDBJ whole genome shotgun (WGS) entry which is preliminary data.</text>
</comment>
<dbReference type="InterPro" id="IPR013189">
    <property type="entry name" value="Glyco_hydro_32_C"/>
</dbReference>
<dbReference type="Pfam" id="PF08244">
    <property type="entry name" value="Glyco_hydro_32C"/>
    <property type="match status" value="1"/>
</dbReference>
<dbReference type="InterPro" id="IPR013148">
    <property type="entry name" value="Glyco_hydro_32_N"/>
</dbReference>
<dbReference type="Proteomes" id="UP001145145">
    <property type="component" value="Unassembled WGS sequence"/>
</dbReference>
<sequence>MGKEIENENWVNKVRAEENRQKDRLNSCPFRMKYHIMPPVGWLNDPNGLCQFQGTYQAYFQYSPLSVNGGGGFWGHCTSQDLLHWQYQDPVLTTDRPEDRSGVYSGSALIEDGTMYLFYTGNVKLPGDYDYIDEGRISSQLMVSSKDGQHMSEKTVLLGMKDYPEDMTAHIRDPKVWKDQGHYYMILGARKRDFDGDRRRDTGCALVYVSDDKKQWKLDHEILPKENFGYMWECPDLFELDGEKILSYCPQGLPAEPERCQNLYQSGYSILTNGETPEKTFREWDLGFDFYAPQTFEDENGRRILIGWAGVPDTIETHRNLSVQNGWQHCLTIPRELHTENGAVYQRPVCEIDTLSWKQEEGTHCSFEREMVKIETTLQDGIPAEIRIGTEENGLMIHMEADRIQMTFLNKKGEPSACGGGRAIRIGRTASEIRHAFVLIDNSIAEIFVNDGEVVMTTRIYLEEPERMITVNGCRTCEIWKTEE</sequence>
<comment type="similarity">
    <text evidence="2 8">Belongs to the glycosyl hydrolase 32 family.</text>
</comment>
<evidence type="ECO:0000256" key="8">
    <source>
        <dbReference type="RuleBase" id="RU362110"/>
    </source>
</evidence>
<feature type="domain" description="Glycosyl hydrolase family 32 N-terminal" evidence="10">
    <location>
        <begin position="35"/>
        <end position="348"/>
    </location>
</feature>
<keyword evidence="14" id="KW-1185">Reference proteome</keyword>
<evidence type="ECO:0000259" key="10">
    <source>
        <dbReference type="Pfam" id="PF00251"/>
    </source>
</evidence>
<dbReference type="Gene3D" id="2.115.10.20">
    <property type="entry name" value="Glycosyl hydrolase domain, family 43"/>
    <property type="match status" value="1"/>
</dbReference>
<dbReference type="AlphaFoldDB" id="A0A9W6FD09"/>
<evidence type="ECO:0000256" key="6">
    <source>
        <dbReference type="ARBA" id="ARBA00023295"/>
    </source>
</evidence>
<dbReference type="GO" id="GO:0005975">
    <property type="term" value="P:carbohydrate metabolic process"/>
    <property type="evidence" value="ECO:0007669"/>
    <property type="project" value="InterPro"/>
</dbReference>
<gene>
    <name evidence="12" type="primary">sacA_3</name>
    <name evidence="13" type="synonym">sacA_1</name>
    <name evidence="12" type="ORF">Selli1_27010</name>
    <name evidence="13" type="ORF">Selli2_25510</name>
</gene>
<evidence type="ECO:0000256" key="3">
    <source>
        <dbReference type="ARBA" id="ARBA00012758"/>
    </source>
</evidence>
<evidence type="ECO:0000313" key="12">
    <source>
        <dbReference type="EMBL" id="GLG05527.1"/>
    </source>
</evidence>
<name>A0A9W6FD09_9FIRM</name>
<dbReference type="RefSeq" id="WP_281845605.1">
    <property type="nucleotide sequence ID" value="NZ_BSBO01000030.1"/>
</dbReference>
<dbReference type="PROSITE" id="PS00609">
    <property type="entry name" value="GLYCOSYL_HYDROL_F32"/>
    <property type="match status" value="1"/>
</dbReference>
<feature type="domain" description="Glycosyl hydrolase family 32 C-terminal" evidence="11">
    <location>
        <begin position="438"/>
        <end position="466"/>
    </location>
</feature>